<feature type="domain" description="DUF302" evidence="2">
    <location>
        <begin position="81"/>
        <end position="130"/>
    </location>
</feature>
<sequence>MKTMKLFLAVVLMACALGSHAADKDSYSVVYTAHGDFEFIRDAIAAAVEGQGLKINHFNKISAMLDNTAAAVGSTRKIYLNAEQIEFCSATVSRQMMEADPHSVAMCPYIISIYNLPADPKTIYVSYRKPPVVSSPKSRAAFRAEEKLLDRIIKEGIQ</sequence>
<dbReference type="RefSeq" id="WP_124705805.1">
    <property type="nucleotide sequence ID" value="NZ_BGOW01000033.1"/>
</dbReference>
<accession>A0A401JZ75</accession>
<dbReference type="Pfam" id="PF03625">
    <property type="entry name" value="DUF302"/>
    <property type="match status" value="1"/>
</dbReference>
<dbReference type="SUPFAM" id="SSF103247">
    <property type="entry name" value="TT1751-like"/>
    <property type="match status" value="1"/>
</dbReference>
<dbReference type="Gene3D" id="3.30.310.70">
    <property type="entry name" value="TT1751-like domain"/>
    <property type="match status" value="1"/>
</dbReference>
<feature type="signal peptide" evidence="1">
    <location>
        <begin position="1"/>
        <end position="21"/>
    </location>
</feature>
<evidence type="ECO:0000313" key="4">
    <source>
        <dbReference type="Proteomes" id="UP000286806"/>
    </source>
</evidence>
<dbReference type="AlphaFoldDB" id="A0A401JZ75"/>
<gene>
    <name evidence="3" type="ORF">SFMTTN_2857</name>
</gene>
<reference evidence="3 4" key="1">
    <citation type="journal article" date="2019" name="Front. Microbiol.">
        <title>Genomes of Neutrophilic Sulfur-Oxidizing Chemolithoautotrophs Representing 9 Proteobacterial Species From 8 Genera.</title>
        <authorList>
            <person name="Watanabe T."/>
            <person name="Kojima H."/>
            <person name="Umezawa K."/>
            <person name="Hori C."/>
            <person name="Takasuka T.E."/>
            <person name="Kato Y."/>
            <person name="Fukui M."/>
        </authorList>
    </citation>
    <scope>NUCLEOTIDE SEQUENCE [LARGE SCALE GENOMIC DNA]</scope>
    <source>
        <strain evidence="3 4">TTN</strain>
    </source>
</reference>
<comment type="caution">
    <text evidence="3">The sequence shown here is derived from an EMBL/GenBank/DDBJ whole genome shotgun (WGS) entry which is preliminary data.</text>
</comment>
<keyword evidence="4" id="KW-1185">Reference proteome</keyword>
<proteinExistence type="predicted"/>
<name>A0A401JZ75_9PROT</name>
<protein>
    <recommendedName>
        <fullName evidence="2">DUF302 domain-containing protein</fullName>
    </recommendedName>
</protein>
<keyword evidence="1" id="KW-0732">Signal</keyword>
<dbReference type="OrthoDB" id="7363179at2"/>
<evidence type="ECO:0000256" key="1">
    <source>
        <dbReference type="SAM" id="SignalP"/>
    </source>
</evidence>
<dbReference type="InterPro" id="IPR035923">
    <property type="entry name" value="TT1751-like_sf"/>
</dbReference>
<dbReference type="Proteomes" id="UP000286806">
    <property type="component" value="Unassembled WGS sequence"/>
</dbReference>
<evidence type="ECO:0000259" key="2">
    <source>
        <dbReference type="Pfam" id="PF03625"/>
    </source>
</evidence>
<feature type="chain" id="PRO_5019432226" description="DUF302 domain-containing protein" evidence="1">
    <location>
        <begin position="22"/>
        <end position="158"/>
    </location>
</feature>
<dbReference type="EMBL" id="BGOW01000033">
    <property type="protein sequence ID" value="GCB02041.1"/>
    <property type="molecule type" value="Genomic_DNA"/>
</dbReference>
<dbReference type="InterPro" id="IPR005180">
    <property type="entry name" value="DUF302"/>
</dbReference>
<organism evidence="3 4">
    <name type="scientific">Sulfuriferula multivorans</name>
    <dbReference type="NCBI Taxonomy" id="1559896"/>
    <lineage>
        <taxon>Bacteria</taxon>
        <taxon>Pseudomonadati</taxon>
        <taxon>Pseudomonadota</taxon>
        <taxon>Betaproteobacteria</taxon>
        <taxon>Nitrosomonadales</taxon>
        <taxon>Sulfuricellaceae</taxon>
        <taxon>Sulfuriferula</taxon>
    </lineage>
</organism>
<evidence type="ECO:0000313" key="3">
    <source>
        <dbReference type="EMBL" id="GCB02041.1"/>
    </source>
</evidence>